<feature type="region of interest" description="Disordered" evidence="1">
    <location>
        <begin position="141"/>
        <end position="176"/>
    </location>
</feature>
<organism evidence="2 3">
    <name type="scientific">Penicillium fimorum</name>
    <dbReference type="NCBI Taxonomy" id="1882269"/>
    <lineage>
        <taxon>Eukaryota</taxon>
        <taxon>Fungi</taxon>
        <taxon>Dikarya</taxon>
        <taxon>Ascomycota</taxon>
        <taxon>Pezizomycotina</taxon>
        <taxon>Eurotiomycetes</taxon>
        <taxon>Eurotiomycetidae</taxon>
        <taxon>Eurotiales</taxon>
        <taxon>Aspergillaceae</taxon>
        <taxon>Penicillium</taxon>
    </lineage>
</organism>
<dbReference type="Proteomes" id="UP001149954">
    <property type="component" value="Unassembled WGS sequence"/>
</dbReference>
<feature type="compositionally biased region" description="Basic and acidic residues" evidence="1">
    <location>
        <begin position="229"/>
        <end position="239"/>
    </location>
</feature>
<dbReference type="OrthoDB" id="4365346at2759"/>
<reference evidence="2" key="1">
    <citation type="submission" date="2022-12" db="EMBL/GenBank/DDBJ databases">
        <authorList>
            <person name="Petersen C."/>
        </authorList>
    </citation>
    <scope>NUCLEOTIDE SEQUENCE</scope>
    <source>
        <strain evidence="2">IBT 29495</strain>
    </source>
</reference>
<gene>
    <name evidence="2" type="ORF">N7463_008549</name>
</gene>
<dbReference type="EMBL" id="JAPWDS010000005">
    <property type="protein sequence ID" value="KAJ5496562.1"/>
    <property type="molecule type" value="Genomic_DNA"/>
</dbReference>
<comment type="caution">
    <text evidence="2">The sequence shown here is derived from an EMBL/GenBank/DDBJ whole genome shotgun (WGS) entry which is preliminary data.</text>
</comment>
<name>A0A9W9XP36_9EURO</name>
<evidence type="ECO:0000313" key="2">
    <source>
        <dbReference type="EMBL" id="KAJ5496562.1"/>
    </source>
</evidence>
<proteinExistence type="predicted"/>
<feature type="compositionally biased region" description="Polar residues" evidence="1">
    <location>
        <begin position="240"/>
        <end position="251"/>
    </location>
</feature>
<sequence>MLTLILTEIGEAPGAWSKHVKKLYYAAARQGSELKTQALVNLNEIPAKRELAVRNISSFTPTSLEHTIGDNANKVQSVVGYIDGEVADLPLFLQQERQTLQEYHVPTEDDSNKGEQVSLSQKIADGLNDTIAYIEASRKKKCDPTIRPRRARHSLHNSLPMPNPAGVPSSYESATENFNKLTDKPKEQASSLCVQLDDLKKVRNPTEGIPQQQVQNRKRKSDTTLKAQRGKEPSVDGKDSNSGNREISTLDDTIRDMENNLSRQREKLQEQEGLLLCLKAYRQQLAGEGGQ</sequence>
<accession>A0A9W9XP36</accession>
<dbReference type="AlphaFoldDB" id="A0A9W9XP36"/>
<evidence type="ECO:0000313" key="3">
    <source>
        <dbReference type="Proteomes" id="UP001149954"/>
    </source>
</evidence>
<reference evidence="2" key="2">
    <citation type="journal article" date="2023" name="IMA Fungus">
        <title>Comparative genomic study of the Penicillium genus elucidates a diverse pangenome and 15 lateral gene transfer events.</title>
        <authorList>
            <person name="Petersen C."/>
            <person name="Sorensen T."/>
            <person name="Nielsen M.R."/>
            <person name="Sondergaard T.E."/>
            <person name="Sorensen J.L."/>
            <person name="Fitzpatrick D.A."/>
            <person name="Frisvad J.C."/>
            <person name="Nielsen K.L."/>
        </authorList>
    </citation>
    <scope>NUCLEOTIDE SEQUENCE</scope>
    <source>
        <strain evidence="2">IBT 29495</strain>
    </source>
</reference>
<evidence type="ECO:0000256" key="1">
    <source>
        <dbReference type="SAM" id="MobiDB-lite"/>
    </source>
</evidence>
<keyword evidence="3" id="KW-1185">Reference proteome</keyword>
<protein>
    <submittedName>
        <fullName evidence="2">Uncharacterized protein</fullName>
    </submittedName>
</protein>
<feature type="compositionally biased region" description="Basic and acidic residues" evidence="1">
    <location>
        <begin position="252"/>
        <end position="266"/>
    </location>
</feature>
<feature type="region of interest" description="Disordered" evidence="1">
    <location>
        <begin position="203"/>
        <end position="266"/>
    </location>
</feature>